<reference evidence="2" key="1">
    <citation type="submission" date="2018-05" db="EMBL/GenBank/DDBJ databases">
        <authorList>
            <person name="Lanie J.A."/>
            <person name="Ng W.-L."/>
            <person name="Kazmierczak K.M."/>
            <person name="Andrzejewski T.M."/>
            <person name="Davidsen T.M."/>
            <person name="Wayne K.J."/>
            <person name="Tettelin H."/>
            <person name="Glass J.I."/>
            <person name="Rusch D."/>
            <person name="Podicherti R."/>
            <person name="Tsui H.-C.T."/>
            <person name="Winkler M.E."/>
        </authorList>
    </citation>
    <scope>NUCLEOTIDE SEQUENCE</scope>
</reference>
<proteinExistence type="predicted"/>
<dbReference type="EMBL" id="UINC01014176">
    <property type="protein sequence ID" value="SVA60679.1"/>
    <property type="molecule type" value="Genomic_DNA"/>
</dbReference>
<dbReference type="SUPFAM" id="SSF50156">
    <property type="entry name" value="PDZ domain-like"/>
    <property type="match status" value="1"/>
</dbReference>
<organism evidence="2">
    <name type="scientific">marine metagenome</name>
    <dbReference type="NCBI Taxonomy" id="408172"/>
    <lineage>
        <taxon>unclassified sequences</taxon>
        <taxon>metagenomes</taxon>
        <taxon>ecological metagenomes</taxon>
    </lineage>
</organism>
<evidence type="ECO:0000313" key="2">
    <source>
        <dbReference type="EMBL" id="SVA60679.1"/>
    </source>
</evidence>
<dbReference type="InterPro" id="IPR001478">
    <property type="entry name" value="PDZ"/>
</dbReference>
<feature type="domain" description="PDZ" evidence="1">
    <location>
        <begin position="49"/>
        <end position="147"/>
    </location>
</feature>
<evidence type="ECO:0000259" key="1">
    <source>
        <dbReference type="PROSITE" id="PS50106"/>
    </source>
</evidence>
<dbReference type="InterPro" id="IPR036034">
    <property type="entry name" value="PDZ_sf"/>
</dbReference>
<name>A0A381X7E0_9ZZZZ</name>
<gene>
    <name evidence="2" type="ORF">METZ01_LOCUS113533</name>
</gene>
<dbReference type="AlphaFoldDB" id="A0A381X7E0"/>
<sequence>MKLTQTIILGTIVFLSGSLFSMHHENTPESVAEAWTTAFHAGKQEAIDFVTKHMAEDGINAPGRYVGFGFTYNPDAEPGTMVVTGIQPDSPASKVLKIGDSFLSVNNVKVNERNMDKLNFRGKPGEEVRAVIERDGKRQNISVARGVISTTYTKEQVLRNMNSAVAENWKPDEANIVEVMSKDNIVYVLQWAKRTDPVSGLPFEAYTVTRFTFNEEGLVERIGNLSEDRFVLEQQGYTISR</sequence>
<accession>A0A381X7E0</accession>
<dbReference type="PROSITE" id="PS50106">
    <property type="entry name" value="PDZ"/>
    <property type="match status" value="1"/>
</dbReference>
<dbReference type="SMART" id="SM00228">
    <property type="entry name" value="PDZ"/>
    <property type="match status" value="1"/>
</dbReference>
<dbReference type="Gene3D" id="2.30.42.10">
    <property type="match status" value="1"/>
</dbReference>
<dbReference type="Pfam" id="PF13180">
    <property type="entry name" value="PDZ_2"/>
    <property type="match status" value="1"/>
</dbReference>
<protein>
    <recommendedName>
        <fullName evidence="1">PDZ domain-containing protein</fullName>
    </recommendedName>
</protein>